<dbReference type="STRING" id="1314785.A0A165ANX6"/>
<protein>
    <submittedName>
        <fullName evidence="4">Uncharacterized protein</fullName>
    </submittedName>
</protein>
<keyword evidence="1" id="KW-0963">Cytoplasm</keyword>
<dbReference type="RefSeq" id="XP_040757117.1">
    <property type="nucleotide sequence ID" value="XM_040911044.1"/>
</dbReference>
<dbReference type="GO" id="GO:0005852">
    <property type="term" value="C:eukaryotic translation initiation factor 3 complex"/>
    <property type="evidence" value="ECO:0007669"/>
    <property type="project" value="InterPro"/>
</dbReference>
<gene>
    <name evidence="4" type="ORF">LAESUDRAFT_739864</name>
</gene>
<evidence type="ECO:0000256" key="2">
    <source>
        <dbReference type="ARBA" id="ARBA00022540"/>
    </source>
</evidence>
<keyword evidence="5" id="KW-1185">Reference proteome</keyword>
<dbReference type="GO" id="GO:0003743">
    <property type="term" value="F:translation initiation factor activity"/>
    <property type="evidence" value="ECO:0007669"/>
    <property type="project" value="UniProtKB-KW"/>
</dbReference>
<dbReference type="PANTHER" id="PTHR13242:SF0">
    <property type="entry name" value="EUKARYOTIC TRANSLATION INITIATION FACTOR 3 SUBUNIT L"/>
    <property type="match status" value="1"/>
</dbReference>
<evidence type="ECO:0000256" key="3">
    <source>
        <dbReference type="ARBA" id="ARBA00022917"/>
    </source>
</evidence>
<dbReference type="EMBL" id="KV427959">
    <property type="protein sequence ID" value="KZS99376.1"/>
    <property type="molecule type" value="Genomic_DNA"/>
</dbReference>
<dbReference type="PANTHER" id="PTHR13242">
    <property type="entry name" value="EUKARYOTIC TRANSLATION INITIATION FACTOR 3"/>
    <property type="match status" value="1"/>
</dbReference>
<evidence type="ECO:0000313" key="5">
    <source>
        <dbReference type="Proteomes" id="UP000076871"/>
    </source>
</evidence>
<evidence type="ECO:0000313" key="4">
    <source>
        <dbReference type="EMBL" id="KZS99376.1"/>
    </source>
</evidence>
<keyword evidence="2" id="KW-0396">Initiation factor</keyword>
<dbReference type="InParanoid" id="A0A165ANX6"/>
<dbReference type="InterPro" id="IPR019382">
    <property type="entry name" value="eIF3l"/>
</dbReference>
<proteinExistence type="predicted"/>
<accession>A0A165ANX6</accession>
<sequence length="154" mass="18151">MSRQRRALWEAELDDDWQDIDLSSAIGNYGQMYDDEFTVTWNAAQSRIDEGTLLVVQQQMVQQAEFAQVPNVVKRFIVHFYQAMLDNNLAEITKFYSKTKRPEAEVIAPLVNDDQIFLIPYRELYYRHLDSRLQCDIDDCFHSYSYGNSCELFN</sequence>
<dbReference type="GeneID" id="63828073"/>
<reference evidence="4 5" key="1">
    <citation type="journal article" date="2016" name="Mol. Biol. Evol.">
        <title>Comparative Genomics of Early-Diverging Mushroom-Forming Fungi Provides Insights into the Origins of Lignocellulose Decay Capabilities.</title>
        <authorList>
            <person name="Nagy L.G."/>
            <person name="Riley R."/>
            <person name="Tritt A."/>
            <person name="Adam C."/>
            <person name="Daum C."/>
            <person name="Floudas D."/>
            <person name="Sun H."/>
            <person name="Yadav J.S."/>
            <person name="Pangilinan J."/>
            <person name="Larsson K.H."/>
            <person name="Matsuura K."/>
            <person name="Barry K."/>
            <person name="Labutti K."/>
            <person name="Kuo R."/>
            <person name="Ohm R.A."/>
            <person name="Bhattacharya S.S."/>
            <person name="Shirouzu T."/>
            <person name="Yoshinaga Y."/>
            <person name="Martin F.M."/>
            <person name="Grigoriev I.V."/>
            <person name="Hibbett D.S."/>
        </authorList>
    </citation>
    <scope>NUCLEOTIDE SEQUENCE [LARGE SCALE GENOMIC DNA]</scope>
    <source>
        <strain evidence="4 5">93-53</strain>
    </source>
</reference>
<evidence type="ECO:0000256" key="1">
    <source>
        <dbReference type="ARBA" id="ARBA00022490"/>
    </source>
</evidence>
<dbReference type="Proteomes" id="UP000076871">
    <property type="component" value="Unassembled WGS sequence"/>
</dbReference>
<organism evidence="4 5">
    <name type="scientific">Laetiporus sulphureus 93-53</name>
    <dbReference type="NCBI Taxonomy" id="1314785"/>
    <lineage>
        <taxon>Eukaryota</taxon>
        <taxon>Fungi</taxon>
        <taxon>Dikarya</taxon>
        <taxon>Basidiomycota</taxon>
        <taxon>Agaricomycotina</taxon>
        <taxon>Agaricomycetes</taxon>
        <taxon>Polyporales</taxon>
        <taxon>Laetiporus</taxon>
    </lineage>
</organism>
<dbReference type="AlphaFoldDB" id="A0A165ANX6"/>
<keyword evidence="3" id="KW-0648">Protein biosynthesis</keyword>
<name>A0A165ANX6_9APHY</name>
<dbReference type="OrthoDB" id="15082at2759"/>